<feature type="compositionally biased region" description="Low complexity" evidence="1">
    <location>
        <begin position="165"/>
        <end position="183"/>
    </location>
</feature>
<keyword evidence="4" id="KW-1185">Reference proteome</keyword>
<dbReference type="EMBL" id="CP011125">
    <property type="protein sequence ID" value="AKF07767.1"/>
    <property type="molecule type" value="Genomic_DNA"/>
</dbReference>
<reference evidence="3 4" key="1">
    <citation type="submission" date="2015-03" db="EMBL/GenBank/DDBJ databases">
        <title>Genome assembly of Sandaracinus amylolyticus DSM 53668.</title>
        <authorList>
            <person name="Sharma G."/>
            <person name="Subramanian S."/>
        </authorList>
    </citation>
    <scope>NUCLEOTIDE SEQUENCE [LARGE SCALE GENOMIC DNA]</scope>
    <source>
        <strain evidence="3 4">DSM 53668</strain>
    </source>
</reference>
<evidence type="ECO:0000256" key="2">
    <source>
        <dbReference type="SAM" id="SignalP"/>
    </source>
</evidence>
<dbReference type="AlphaFoldDB" id="A0A0F6W596"/>
<feature type="region of interest" description="Disordered" evidence="1">
    <location>
        <begin position="121"/>
        <end position="193"/>
    </location>
</feature>
<name>A0A0F6W596_9BACT</name>
<sequence>MLRSSLIVGLSVSLAIAAAGCGGGGRRANVSPGPMPEGGTFTGIWHSPQYGEMHFSQTGTQVVGCYTKDERRGRVQGTVQGNLMRFEWSERRELVSGRPVTTRGHGYFQYRVGDDGDSYATGEWGHDADETGGGEWNAVRDRRRTRRPDPDTCGAATTGDEQPQGDSFESSGGGDSFDSSSSDSGGGDDLGGL</sequence>
<evidence type="ECO:0000256" key="1">
    <source>
        <dbReference type="SAM" id="MobiDB-lite"/>
    </source>
</evidence>
<feature type="signal peptide" evidence="2">
    <location>
        <begin position="1"/>
        <end position="17"/>
    </location>
</feature>
<feature type="compositionally biased region" description="Gly residues" evidence="1">
    <location>
        <begin position="184"/>
        <end position="193"/>
    </location>
</feature>
<feature type="chain" id="PRO_5002511584" description="Lipoprotein" evidence="2">
    <location>
        <begin position="18"/>
        <end position="193"/>
    </location>
</feature>
<organism evidence="3 4">
    <name type="scientific">Sandaracinus amylolyticus</name>
    <dbReference type="NCBI Taxonomy" id="927083"/>
    <lineage>
        <taxon>Bacteria</taxon>
        <taxon>Pseudomonadati</taxon>
        <taxon>Myxococcota</taxon>
        <taxon>Polyangia</taxon>
        <taxon>Polyangiales</taxon>
        <taxon>Sandaracinaceae</taxon>
        <taxon>Sandaracinus</taxon>
    </lineage>
</organism>
<protein>
    <recommendedName>
        <fullName evidence="5">Lipoprotein</fullName>
    </recommendedName>
</protein>
<keyword evidence="2" id="KW-0732">Signal</keyword>
<accession>A0A0F6W596</accession>
<proteinExistence type="predicted"/>
<dbReference type="RefSeq" id="WP_053234988.1">
    <property type="nucleotide sequence ID" value="NZ_CP011125.1"/>
</dbReference>
<evidence type="ECO:0000313" key="3">
    <source>
        <dbReference type="EMBL" id="AKF07767.1"/>
    </source>
</evidence>
<evidence type="ECO:0000313" key="4">
    <source>
        <dbReference type="Proteomes" id="UP000034883"/>
    </source>
</evidence>
<dbReference type="Proteomes" id="UP000034883">
    <property type="component" value="Chromosome"/>
</dbReference>
<dbReference type="PROSITE" id="PS51257">
    <property type="entry name" value="PROKAR_LIPOPROTEIN"/>
    <property type="match status" value="1"/>
</dbReference>
<evidence type="ECO:0008006" key="5">
    <source>
        <dbReference type="Google" id="ProtNLM"/>
    </source>
</evidence>
<gene>
    <name evidence="3" type="ORF">DB32_004916</name>
</gene>
<dbReference type="KEGG" id="samy:DB32_004916"/>
<dbReference type="OrthoDB" id="5506174at2"/>